<feature type="transmembrane region" description="Helical" evidence="1">
    <location>
        <begin position="50"/>
        <end position="75"/>
    </location>
</feature>
<feature type="transmembrane region" description="Helical" evidence="1">
    <location>
        <begin position="101"/>
        <end position="119"/>
    </location>
</feature>
<evidence type="ECO:0000313" key="2">
    <source>
        <dbReference type="EMBL" id="CCA77654.1"/>
    </source>
</evidence>
<evidence type="ECO:0000313" key="3">
    <source>
        <dbReference type="Proteomes" id="UP000007148"/>
    </source>
</evidence>
<keyword evidence="1" id="KW-0472">Membrane</keyword>
<sequence>MKALMLAWFYLAVAVQVALGFVAISSFITIIEFRGTICAFARPPPKGLHILVAGCFLSVLPCETVILVATYLHAIGAKQKHFLSRESAALPVLRRMYQDGAIYFLIAFKTRLGGAIVWLACPAELKFVSDFLIYSLSSVVSTRFFLGLRQLVHRPTVQTQCPTTLEGSLFVDTYSLPVAMTRNPDPSIRDGIGLSFITPRGPEGGCSLTT</sequence>
<evidence type="ECO:0000256" key="1">
    <source>
        <dbReference type="SAM" id="Phobius"/>
    </source>
</evidence>
<dbReference type="EMBL" id="CAFZ01001824">
    <property type="protein sequence ID" value="CCA77654.1"/>
    <property type="molecule type" value="Genomic_DNA"/>
</dbReference>
<dbReference type="HOGENOM" id="CLU_1349390_0_0_1"/>
<protein>
    <submittedName>
        <fullName evidence="2">Uncharacterized protein</fullName>
    </submittedName>
</protein>
<dbReference type="Proteomes" id="UP000007148">
    <property type="component" value="Unassembled WGS sequence"/>
</dbReference>
<dbReference type="InParanoid" id="G4U261"/>
<reference evidence="2 3" key="1">
    <citation type="journal article" date="2011" name="PLoS Pathog.">
        <title>Endophytic Life Strategies Decoded by Genome and Transcriptome Analyses of the Mutualistic Root Symbiont Piriformospora indica.</title>
        <authorList>
            <person name="Zuccaro A."/>
            <person name="Lahrmann U."/>
            <person name="Guldener U."/>
            <person name="Langen G."/>
            <person name="Pfiffi S."/>
            <person name="Biedenkopf D."/>
            <person name="Wong P."/>
            <person name="Samans B."/>
            <person name="Grimm C."/>
            <person name="Basiewicz M."/>
            <person name="Murat C."/>
            <person name="Martin F."/>
            <person name="Kogel K.H."/>
        </authorList>
    </citation>
    <scope>NUCLEOTIDE SEQUENCE [LARGE SCALE GENOMIC DNA]</scope>
    <source>
        <strain evidence="2 3">DSM 11827</strain>
    </source>
</reference>
<keyword evidence="1" id="KW-0812">Transmembrane</keyword>
<comment type="caution">
    <text evidence="2">The sequence shown here is derived from an EMBL/GenBank/DDBJ whole genome shotgun (WGS) entry which is preliminary data.</text>
</comment>
<organism evidence="2 3">
    <name type="scientific">Serendipita indica (strain DSM 11827)</name>
    <name type="common">Root endophyte fungus</name>
    <name type="synonym">Piriformospora indica</name>
    <dbReference type="NCBI Taxonomy" id="1109443"/>
    <lineage>
        <taxon>Eukaryota</taxon>
        <taxon>Fungi</taxon>
        <taxon>Dikarya</taxon>
        <taxon>Basidiomycota</taxon>
        <taxon>Agaricomycotina</taxon>
        <taxon>Agaricomycetes</taxon>
        <taxon>Sebacinales</taxon>
        <taxon>Serendipitaceae</taxon>
        <taxon>Serendipita</taxon>
    </lineage>
</organism>
<dbReference type="OrthoDB" id="3350812at2759"/>
<keyword evidence="3" id="KW-1185">Reference proteome</keyword>
<accession>G4U261</accession>
<keyword evidence="1" id="KW-1133">Transmembrane helix</keyword>
<proteinExistence type="predicted"/>
<name>G4U261_SERID</name>
<feature type="transmembrane region" description="Helical" evidence="1">
    <location>
        <begin position="7"/>
        <end position="30"/>
    </location>
</feature>
<dbReference type="AlphaFoldDB" id="G4U261"/>
<gene>
    <name evidence="2" type="ORF">PIIN_11632</name>
</gene>